<gene>
    <name evidence="2" type="ORF">C9I99_22855</name>
</gene>
<dbReference type="Proteomes" id="UP000241222">
    <property type="component" value="Unassembled WGS sequence"/>
</dbReference>
<organism evidence="2 3">
    <name type="scientific">Photobacterium lutimaris</name>
    <dbReference type="NCBI Taxonomy" id="388278"/>
    <lineage>
        <taxon>Bacteria</taxon>
        <taxon>Pseudomonadati</taxon>
        <taxon>Pseudomonadota</taxon>
        <taxon>Gammaproteobacteria</taxon>
        <taxon>Vibrionales</taxon>
        <taxon>Vibrionaceae</taxon>
        <taxon>Photobacterium</taxon>
    </lineage>
</organism>
<dbReference type="GO" id="GO:0016887">
    <property type="term" value="F:ATP hydrolysis activity"/>
    <property type="evidence" value="ECO:0007669"/>
    <property type="project" value="InterPro"/>
</dbReference>
<dbReference type="InterPro" id="IPR027417">
    <property type="entry name" value="P-loop_NTPase"/>
</dbReference>
<evidence type="ECO:0000259" key="1">
    <source>
        <dbReference type="SMART" id="SM00382"/>
    </source>
</evidence>
<evidence type="ECO:0000313" key="3">
    <source>
        <dbReference type="Proteomes" id="UP000241222"/>
    </source>
</evidence>
<dbReference type="Gene3D" id="3.40.50.300">
    <property type="entry name" value="P-loop containing nucleotide triphosphate hydrolases"/>
    <property type="match status" value="1"/>
</dbReference>
<dbReference type="InterPro" id="IPR002477">
    <property type="entry name" value="Peptidoglycan-bd-like"/>
</dbReference>
<dbReference type="Pfam" id="PF01471">
    <property type="entry name" value="PG_binding_1"/>
    <property type="match status" value="1"/>
</dbReference>
<dbReference type="OrthoDB" id="9780149at2"/>
<dbReference type="SMART" id="SM00382">
    <property type="entry name" value="AAA"/>
    <property type="match status" value="1"/>
</dbReference>
<dbReference type="InterPro" id="IPR048809">
    <property type="entry name" value="GspA_C39-like"/>
</dbReference>
<dbReference type="InterPro" id="IPR003593">
    <property type="entry name" value="AAA+_ATPase"/>
</dbReference>
<dbReference type="SUPFAM" id="SSF47090">
    <property type="entry name" value="PGBD-like"/>
    <property type="match status" value="1"/>
</dbReference>
<dbReference type="Gene3D" id="3.90.70.10">
    <property type="entry name" value="Cysteine proteinases"/>
    <property type="match status" value="1"/>
</dbReference>
<sequence length="562" mass="61877">MYKDFFGINESPFSIVPSARFLYLSERHREALTHMLSSLNGGGGFGLLTGEVGTGKTTVLRALVSRLPQETQVAIIMNPSLSTRELLASLCDELGIEYSDEATIKNLTDGIYQHLLANHREGRQTLLLIDEAQHLLPEVLEQLRLLTNLETDSVKLLKVVLVGQPELQQLLQQDRLRQLAQRITSRYHLLPLTEEEVREYIHYRLQAVDCLHEVFPPAQTKQIAKATGGIPRLINLVCDKSMQLAHQQSTLLLNKDLVEQACHDVLSWQLPQYTTPGQLDAPSTSRKPLLVAVAAGIITAVGVGYGAGLLSLPATSALPAEVTTAEVTKTAVPAAAFQPAKPVLAPAHTQSVSSAPQLSPQAQWLAVVKQAGSERLAMQTLYSLWGYSTQLNQANCESGSRVQLSCFNGNGSLEQLALINRPAIVALNEPSGEAYFATIYAIGKDKVELLLAGQRFAVSVQWLSQRWDEQYTLLWRPPLGDKTAIRYGQQGPRVQWLDRQLSQLLGVMPENQDTFEQALLNKLRRFQRAQDLSVDGIAGPRTLMVIDSALNLPGPTLQPEKS</sequence>
<dbReference type="RefSeq" id="WP_107351147.1">
    <property type="nucleotide sequence ID" value="NZ_PYMH01000015.1"/>
</dbReference>
<evidence type="ECO:0000313" key="2">
    <source>
        <dbReference type="EMBL" id="PSU30906.1"/>
    </source>
</evidence>
<dbReference type="Pfam" id="PF21327">
    <property type="entry name" value="GspA_C39-like"/>
    <property type="match status" value="1"/>
</dbReference>
<keyword evidence="3" id="KW-1185">Reference proteome</keyword>
<dbReference type="AlphaFoldDB" id="A0A2T3IRC7"/>
<feature type="domain" description="AAA+ ATPase" evidence="1">
    <location>
        <begin position="42"/>
        <end position="195"/>
    </location>
</feature>
<dbReference type="SUPFAM" id="SSF52540">
    <property type="entry name" value="P-loop containing nucleoside triphosphate hydrolases"/>
    <property type="match status" value="1"/>
</dbReference>
<proteinExistence type="predicted"/>
<dbReference type="InterPro" id="IPR052026">
    <property type="entry name" value="ExeA_AAA_ATPase_DNA-bind"/>
</dbReference>
<name>A0A2T3IRC7_9GAMM</name>
<dbReference type="Gene3D" id="1.10.101.10">
    <property type="entry name" value="PGBD-like superfamily/PGBD"/>
    <property type="match status" value="1"/>
</dbReference>
<dbReference type="PANTHER" id="PTHR35894:SF1">
    <property type="entry name" value="PHOSPHORIBULOKINASE _ URIDINE KINASE FAMILY"/>
    <property type="match status" value="1"/>
</dbReference>
<reference evidence="2 3" key="1">
    <citation type="submission" date="2018-03" db="EMBL/GenBank/DDBJ databases">
        <title>Whole genome sequencing of Histamine producing bacteria.</title>
        <authorList>
            <person name="Butler K."/>
        </authorList>
    </citation>
    <scope>NUCLEOTIDE SEQUENCE [LARGE SCALE GENOMIC DNA]</scope>
    <source>
        <strain evidence="2 3">JCM 13586</strain>
    </source>
</reference>
<dbReference type="PANTHER" id="PTHR35894">
    <property type="entry name" value="GENERAL SECRETION PATHWAY PROTEIN A-RELATED"/>
    <property type="match status" value="1"/>
</dbReference>
<accession>A0A2T3IRC7</accession>
<dbReference type="InterPro" id="IPR036365">
    <property type="entry name" value="PGBD-like_sf"/>
</dbReference>
<comment type="caution">
    <text evidence="2">The sequence shown here is derived from an EMBL/GenBank/DDBJ whole genome shotgun (WGS) entry which is preliminary data.</text>
</comment>
<protein>
    <submittedName>
        <fullName evidence="2">General secretion pathway protein GspA</fullName>
    </submittedName>
</protein>
<dbReference type="Pfam" id="PF13401">
    <property type="entry name" value="AAA_22"/>
    <property type="match status" value="1"/>
</dbReference>
<dbReference type="InterPro" id="IPR049945">
    <property type="entry name" value="AAA_22"/>
</dbReference>
<dbReference type="EMBL" id="PYMH01000015">
    <property type="protein sequence ID" value="PSU30906.1"/>
    <property type="molecule type" value="Genomic_DNA"/>
</dbReference>
<dbReference type="InterPro" id="IPR036366">
    <property type="entry name" value="PGBDSf"/>
</dbReference>